<comment type="subcellular location">
    <subcellularLocation>
        <location evidence="1">Membrane</location>
        <topology evidence="1">Multi-pass membrane protein</topology>
    </subcellularLocation>
</comment>
<dbReference type="AlphaFoldDB" id="A0A1H8DKK4"/>
<dbReference type="Pfam" id="PF01040">
    <property type="entry name" value="UbiA"/>
    <property type="match status" value="1"/>
</dbReference>
<feature type="transmembrane region" description="Helical" evidence="5">
    <location>
        <begin position="21"/>
        <end position="49"/>
    </location>
</feature>
<dbReference type="GO" id="GO:0016765">
    <property type="term" value="F:transferase activity, transferring alkyl or aryl (other than methyl) groups"/>
    <property type="evidence" value="ECO:0007669"/>
    <property type="project" value="InterPro"/>
</dbReference>
<protein>
    <submittedName>
        <fullName evidence="6">1,4-dihydroxy-2-naphthoate octaprenyltransferase</fullName>
    </submittedName>
</protein>
<keyword evidence="4 5" id="KW-0472">Membrane</keyword>
<dbReference type="Gene3D" id="1.20.120.1780">
    <property type="entry name" value="UbiA prenyltransferase"/>
    <property type="match status" value="1"/>
</dbReference>
<dbReference type="GO" id="GO:0016020">
    <property type="term" value="C:membrane"/>
    <property type="evidence" value="ECO:0007669"/>
    <property type="project" value="UniProtKB-SubCell"/>
</dbReference>
<dbReference type="STRING" id="573321.SAMN04488505_10830"/>
<keyword evidence="2 5" id="KW-0812">Transmembrane</keyword>
<feature type="transmembrane region" description="Helical" evidence="5">
    <location>
        <begin position="226"/>
        <end position="247"/>
    </location>
</feature>
<evidence type="ECO:0000256" key="5">
    <source>
        <dbReference type="SAM" id="Phobius"/>
    </source>
</evidence>
<evidence type="ECO:0000256" key="4">
    <source>
        <dbReference type="ARBA" id="ARBA00023136"/>
    </source>
</evidence>
<feature type="transmembrane region" description="Helical" evidence="5">
    <location>
        <begin position="88"/>
        <end position="115"/>
    </location>
</feature>
<accession>A0A1H8DKK4</accession>
<dbReference type="Proteomes" id="UP000198984">
    <property type="component" value="Unassembled WGS sequence"/>
</dbReference>
<sequence>MLQPSTIQLLRFPFSYFLMPVYWFALSFVPAINWPKAILIFILLHVLLYPSSNGYNSYMDRDEGSIGGVAKPMQPTRQLFYVTVWMDVAAFLLSFLVSPWFAVALGCYILCSRAYSNRRIRLKRFPVIGYLTVILNQGALVFCMVYYGSAVNSDLPFPWIPAIAAAFLIGGFYPITQVYQHEADAKDQVTTLSMKLGRRGTFLFCAGMYAIAFGLLFVHYQQQQQLRHFVILQLFFIPVILFFIRWLIQVWKDASRADFKRTMQMNVLAGTCTNMAFIVLLILHHFG</sequence>
<keyword evidence="7" id="KW-1185">Reference proteome</keyword>
<feature type="transmembrane region" description="Helical" evidence="5">
    <location>
        <begin position="159"/>
        <end position="179"/>
    </location>
</feature>
<feature type="transmembrane region" description="Helical" evidence="5">
    <location>
        <begin position="267"/>
        <end position="286"/>
    </location>
</feature>
<evidence type="ECO:0000313" key="7">
    <source>
        <dbReference type="Proteomes" id="UP000198984"/>
    </source>
</evidence>
<feature type="transmembrane region" description="Helical" evidence="5">
    <location>
        <begin position="127"/>
        <end position="147"/>
    </location>
</feature>
<proteinExistence type="predicted"/>
<dbReference type="InterPro" id="IPR000537">
    <property type="entry name" value="UbiA_prenyltransferase"/>
</dbReference>
<evidence type="ECO:0000256" key="1">
    <source>
        <dbReference type="ARBA" id="ARBA00004141"/>
    </source>
</evidence>
<name>A0A1H8DKK4_9BACT</name>
<feature type="transmembrane region" description="Helical" evidence="5">
    <location>
        <begin position="200"/>
        <end position="220"/>
    </location>
</feature>
<evidence type="ECO:0000256" key="3">
    <source>
        <dbReference type="ARBA" id="ARBA00022989"/>
    </source>
</evidence>
<keyword evidence="6" id="KW-0808">Transferase</keyword>
<keyword evidence="3 5" id="KW-1133">Transmembrane helix</keyword>
<dbReference type="EMBL" id="FOBB01000008">
    <property type="protein sequence ID" value="SEN07841.1"/>
    <property type="molecule type" value="Genomic_DNA"/>
</dbReference>
<gene>
    <name evidence="6" type="ORF">SAMN04488505_10830</name>
</gene>
<organism evidence="6 7">
    <name type="scientific">Chitinophaga rupis</name>
    <dbReference type="NCBI Taxonomy" id="573321"/>
    <lineage>
        <taxon>Bacteria</taxon>
        <taxon>Pseudomonadati</taxon>
        <taxon>Bacteroidota</taxon>
        <taxon>Chitinophagia</taxon>
        <taxon>Chitinophagales</taxon>
        <taxon>Chitinophagaceae</taxon>
        <taxon>Chitinophaga</taxon>
    </lineage>
</organism>
<dbReference type="RefSeq" id="WP_238386688.1">
    <property type="nucleotide sequence ID" value="NZ_FOBB01000008.1"/>
</dbReference>
<evidence type="ECO:0000313" key="6">
    <source>
        <dbReference type="EMBL" id="SEN07841.1"/>
    </source>
</evidence>
<evidence type="ECO:0000256" key="2">
    <source>
        <dbReference type="ARBA" id="ARBA00022692"/>
    </source>
</evidence>
<reference evidence="6 7" key="1">
    <citation type="submission" date="2016-10" db="EMBL/GenBank/DDBJ databases">
        <authorList>
            <person name="de Groot N.N."/>
        </authorList>
    </citation>
    <scope>NUCLEOTIDE SEQUENCE [LARGE SCALE GENOMIC DNA]</scope>
    <source>
        <strain evidence="6 7">DSM 21039</strain>
    </source>
</reference>